<sequence>MKFQFLSLLGLTASALALHPHSSSSSDDLCLAPGVCEPPSSTEYTKFGRTAAIPRKQWGDSGGFCGSLSIQVIGLSYGVYHSQDYIRKCAPKSDPLGHGDDDLGYEILHSNIEPALDTLGYTFNSWDWENQVQPQGKEYLQWMKDELVGGGGIVQFVICKGDGHNSYGSRRDPVPYDHIEPFFALYSKNSTAPVDPESDLIVHGSDYSPDGEDNFGYLRNMGGLLDSLDMDGNCDAAQAGYGKNEMYPCIYEDLTYGYSITGLKVQRLDSEEVAVFFDEVDEPDVRSGETVADLHANVIIPNAVAGVKYNIERYDGVENFPASGSGVVSTTTVIDGVDGGITWADPTGVPSDTSTMYVVTKAE</sequence>
<evidence type="ECO:0000313" key="3">
    <source>
        <dbReference type="Proteomes" id="UP001165160"/>
    </source>
</evidence>
<feature type="signal peptide" evidence="1">
    <location>
        <begin position="1"/>
        <end position="17"/>
    </location>
</feature>
<protein>
    <recommendedName>
        <fullName evidence="4">Peptidase C1A papain C-terminal domain-containing protein</fullName>
    </recommendedName>
</protein>
<accession>A0A9W7BUZ8</accession>
<feature type="chain" id="PRO_5040765045" description="Peptidase C1A papain C-terminal domain-containing protein" evidence="1">
    <location>
        <begin position="18"/>
        <end position="363"/>
    </location>
</feature>
<name>A0A9W7BUZ8_9STRA</name>
<keyword evidence="1" id="KW-0732">Signal</keyword>
<proteinExistence type="predicted"/>
<organism evidence="2 3">
    <name type="scientific">Triparma verrucosa</name>
    <dbReference type="NCBI Taxonomy" id="1606542"/>
    <lineage>
        <taxon>Eukaryota</taxon>
        <taxon>Sar</taxon>
        <taxon>Stramenopiles</taxon>
        <taxon>Ochrophyta</taxon>
        <taxon>Bolidophyceae</taxon>
        <taxon>Parmales</taxon>
        <taxon>Triparmaceae</taxon>
        <taxon>Triparma</taxon>
    </lineage>
</organism>
<keyword evidence="3" id="KW-1185">Reference proteome</keyword>
<reference evidence="3" key="1">
    <citation type="journal article" date="2023" name="Commun. Biol.">
        <title>Genome analysis of Parmales, the sister group of diatoms, reveals the evolutionary specialization of diatoms from phago-mixotrophs to photoautotrophs.</title>
        <authorList>
            <person name="Ban H."/>
            <person name="Sato S."/>
            <person name="Yoshikawa S."/>
            <person name="Yamada K."/>
            <person name="Nakamura Y."/>
            <person name="Ichinomiya M."/>
            <person name="Sato N."/>
            <person name="Blanc-Mathieu R."/>
            <person name="Endo H."/>
            <person name="Kuwata A."/>
            <person name="Ogata H."/>
        </authorList>
    </citation>
    <scope>NUCLEOTIDE SEQUENCE [LARGE SCALE GENOMIC DNA]</scope>
    <source>
        <strain evidence="3">NIES 3699</strain>
    </source>
</reference>
<gene>
    <name evidence="2" type="ORF">TrVE_jg10838</name>
</gene>
<dbReference type="EMBL" id="BRXX01000133">
    <property type="protein sequence ID" value="GMH92875.1"/>
    <property type="molecule type" value="Genomic_DNA"/>
</dbReference>
<comment type="caution">
    <text evidence="2">The sequence shown here is derived from an EMBL/GenBank/DDBJ whole genome shotgun (WGS) entry which is preliminary data.</text>
</comment>
<evidence type="ECO:0008006" key="4">
    <source>
        <dbReference type="Google" id="ProtNLM"/>
    </source>
</evidence>
<evidence type="ECO:0000256" key="1">
    <source>
        <dbReference type="SAM" id="SignalP"/>
    </source>
</evidence>
<evidence type="ECO:0000313" key="2">
    <source>
        <dbReference type="EMBL" id="GMH92875.1"/>
    </source>
</evidence>
<dbReference type="AlphaFoldDB" id="A0A9W7BUZ8"/>
<dbReference type="Proteomes" id="UP001165160">
    <property type="component" value="Unassembled WGS sequence"/>
</dbReference>